<dbReference type="EMBL" id="KV426026">
    <property type="protein sequence ID" value="KZV91514.1"/>
    <property type="molecule type" value="Genomic_DNA"/>
</dbReference>
<sequence length="347" mass="39247">MIALPVELWFSVIDALGFDKATLTACLTVCRTFHSRALQHLMRHLELSQVSSTKTCHADPAALLDLLESQPDTYNPLPRRFSINCLEFTPTEHTIKTRALRLLPQFSNLGQLHLQNLDLSAADAPTILKWSFPSIHKLALDGCHFDARSLTTFLSRFSSLAELRLASCVTWTEKSGDAELPWSDCILDLMVGRGYDSTDDGSFKWAAQHRKHFLFRSLHLTTLYLRESVLEERLKVIGSRVRGLFLDVSHSVNFAVQAQSLRHAAFTVSMCTALETLDLRCGYTADVLLFETIPPSCRLFRVHVTYLSRTERSGLMPERWIDWTAKYNIPEKILLHGNEVIASVTSN</sequence>
<dbReference type="Proteomes" id="UP000077266">
    <property type="component" value="Unassembled WGS sequence"/>
</dbReference>
<protein>
    <recommendedName>
        <fullName evidence="3">F-box domain-containing protein</fullName>
    </recommendedName>
</protein>
<dbReference type="InParanoid" id="A0A165H693"/>
<name>A0A165H693_EXIGL</name>
<reference evidence="1 2" key="1">
    <citation type="journal article" date="2016" name="Mol. Biol. Evol.">
        <title>Comparative Genomics of Early-Diverging Mushroom-Forming Fungi Provides Insights into the Origins of Lignocellulose Decay Capabilities.</title>
        <authorList>
            <person name="Nagy L.G."/>
            <person name="Riley R."/>
            <person name="Tritt A."/>
            <person name="Adam C."/>
            <person name="Daum C."/>
            <person name="Floudas D."/>
            <person name="Sun H."/>
            <person name="Yadav J.S."/>
            <person name="Pangilinan J."/>
            <person name="Larsson K.H."/>
            <person name="Matsuura K."/>
            <person name="Barry K."/>
            <person name="Labutti K."/>
            <person name="Kuo R."/>
            <person name="Ohm R.A."/>
            <person name="Bhattacharya S.S."/>
            <person name="Shirouzu T."/>
            <person name="Yoshinaga Y."/>
            <person name="Martin F.M."/>
            <person name="Grigoriev I.V."/>
            <person name="Hibbett D.S."/>
        </authorList>
    </citation>
    <scope>NUCLEOTIDE SEQUENCE [LARGE SCALE GENOMIC DNA]</scope>
    <source>
        <strain evidence="1 2">HHB12029</strain>
    </source>
</reference>
<keyword evidence="2" id="KW-1185">Reference proteome</keyword>
<dbReference type="AlphaFoldDB" id="A0A165H693"/>
<organism evidence="1 2">
    <name type="scientific">Exidia glandulosa HHB12029</name>
    <dbReference type="NCBI Taxonomy" id="1314781"/>
    <lineage>
        <taxon>Eukaryota</taxon>
        <taxon>Fungi</taxon>
        <taxon>Dikarya</taxon>
        <taxon>Basidiomycota</taxon>
        <taxon>Agaricomycotina</taxon>
        <taxon>Agaricomycetes</taxon>
        <taxon>Auriculariales</taxon>
        <taxon>Exidiaceae</taxon>
        <taxon>Exidia</taxon>
    </lineage>
</organism>
<evidence type="ECO:0008006" key="3">
    <source>
        <dbReference type="Google" id="ProtNLM"/>
    </source>
</evidence>
<evidence type="ECO:0000313" key="1">
    <source>
        <dbReference type="EMBL" id="KZV91514.1"/>
    </source>
</evidence>
<dbReference type="SUPFAM" id="SSF52047">
    <property type="entry name" value="RNI-like"/>
    <property type="match status" value="1"/>
</dbReference>
<gene>
    <name evidence="1" type="ORF">EXIGLDRAFT_769860</name>
</gene>
<evidence type="ECO:0000313" key="2">
    <source>
        <dbReference type="Proteomes" id="UP000077266"/>
    </source>
</evidence>
<accession>A0A165H693</accession>
<dbReference type="InterPro" id="IPR032675">
    <property type="entry name" value="LRR_dom_sf"/>
</dbReference>
<proteinExistence type="predicted"/>
<dbReference type="Gene3D" id="3.80.10.10">
    <property type="entry name" value="Ribonuclease Inhibitor"/>
    <property type="match status" value="1"/>
</dbReference>